<dbReference type="RefSeq" id="WP_182923851.1">
    <property type="nucleotide sequence ID" value="NZ_WNXD01000002.1"/>
</dbReference>
<name>A0A923E2J9_9SPHI</name>
<dbReference type="EMBL" id="WNXD01000002">
    <property type="protein sequence ID" value="MBB2147233.1"/>
    <property type="molecule type" value="Genomic_DNA"/>
</dbReference>
<organism evidence="1 2">
    <name type="scientific">Pedobacter planticolens</name>
    <dbReference type="NCBI Taxonomy" id="2679964"/>
    <lineage>
        <taxon>Bacteria</taxon>
        <taxon>Pseudomonadati</taxon>
        <taxon>Bacteroidota</taxon>
        <taxon>Sphingobacteriia</taxon>
        <taxon>Sphingobacteriales</taxon>
        <taxon>Sphingobacteriaceae</taxon>
        <taxon>Pedobacter</taxon>
    </lineage>
</organism>
<comment type="caution">
    <text evidence="1">The sequence shown here is derived from an EMBL/GenBank/DDBJ whole genome shotgun (WGS) entry which is preliminary data.</text>
</comment>
<evidence type="ECO:0000313" key="2">
    <source>
        <dbReference type="Proteomes" id="UP000601055"/>
    </source>
</evidence>
<evidence type="ECO:0000313" key="1">
    <source>
        <dbReference type="EMBL" id="MBB2147233.1"/>
    </source>
</evidence>
<dbReference type="AlphaFoldDB" id="A0A923E2J9"/>
<proteinExistence type="predicted"/>
<reference evidence="1" key="1">
    <citation type="submission" date="2019-11" db="EMBL/GenBank/DDBJ databases">
        <title>Description of Pedobacter sp. LMG 31464T.</title>
        <authorList>
            <person name="Carlier A."/>
            <person name="Qi S."/>
            <person name="Vandamme P."/>
        </authorList>
    </citation>
    <scope>NUCLEOTIDE SEQUENCE</scope>
    <source>
        <strain evidence="1">LMG 31464</strain>
    </source>
</reference>
<keyword evidence="2" id="KW-1185">Reference proteome</keyword>
<protein>
    <submittedName>
        <fullName evidence="1">Uncharacterized protein</fullName>
    </submittedName>
</protein>
<gene>
    <name evidence="1" type="ORF">GM921_17160</name>
</gene>
<sequence>MKKIFCLIATIHFFYFNATAQRIDRMFKINIEESKLQFTMPDGFKELDSGLVKEVCDGKISPLIIYRIANRDTSVIIGYSILNLRVPLLNTTTTRFRLNNTVKYLADTSKHPIERFEAKKLALYNASAGGIFYRKCEVIANNYLHKYVYLNKDILTEDTFTGIRVIISYYYTPQHKNDIGDILVETSNHLKFR</sequence>
<dbReference type="Proteomes" id="UP000601055">
    <property type="component" value="Unassembled WGS sequence"/>
</dbReference>
<accession>A0A923E2J9</accession>